<evidence type="ECO:0000256" key="3">
    <source>
        <dbReference type="ARBA" id="ARBA00022833"/>
    </source>
</evidence>
<dbReference type="Ensembl" id="ENSLBET00000006303.1">
    <property type="protein sequence ID" value="ENSLBEP00000006002.1"/>
    <property type="gene ID" value="ENSLBEG00000004586.1"/>
</dbReference>
<name>A0A3Q3EIW0_9LABR</name>
<organism evidence="7 8">
    <name type="scientific">Labrus bergylta</name>
    <name type="common">ballan wrasse</name>
    <dbReference type="NCBI Taxonomy" id="56723"/>
    <lineage>
        <taxon>Eukaryota</taxon>
        <taxon>Metazoa</taxon>
        <taxon>Chordata</taxon>
        <taxon>Craniata</taxon>
        <taxon>Vertebrata</taxon>
        <taxon>Euteleostomi</taxon>
        <taxon>Actinopterygii</taxon>
        <taxon>Neopterygii</taxon>
        <taxon>Teleostei</taxon>
        <taxon>Neoteleostei</taxon>
        <taxon>Acanthomorphata</taxon>
        <taxon>Eupercaria</taxon>
        <taxon>Labriformes</taxon>
        <taxon>Labridae</taxon>
        <taxon>Labrus</taxon>
    </lineage>
</organism>
<sequence>MPRYCAVKLCRNRGGAASKQEDKRISFYPFPLQDKPRLQKWVHNMKREEWTPSRHQYLCSEHFTEDCFDIRWGIRYLKNTAIPTTFPSTEDVSIRLSINEHPLVPDTGTSCTSNLSEVQAAVCLIPKDGGNSTVSCLAVSLCNESHFEQQTDSTVTVLCCETLGPLPNGEANMDTAALQAALGQTFSFVPVEMVKEEPAECLSEERGPVEQCRFGNESHFEQQTDSTVTVLCCETLGPLPNGEANMDTAALQAALGQTFSFVPVEMVKEEPAECLSEERGPVEGEHISLYEHAYCRPDTDKDQLWSRIMSLNARF</sequence>
<proteinExistence type="predicted"/>
<evidence type="ECO:0000313" key="7">
    <source>
        <dbReference type="Ensembl" id="ENSLBEP00000006002.1"/>
    </source>
</evidence>
<dbReference type="PANTHER" id="PTHR46927:SF3">
    <property type="entry name" value="THAP-TYPE DOMAIN-CONTAINING PROTEIN"/>
    <property type="match status" value="1"/>
</dbReference>
<dbReference type="PANTHER" id="PTHR46927">
    <property type="entry name" value="AGAP005574-PA"/>
    <property type="match status" value="1"/>
</dbReference>
<evidence type="ECO:0000256" key="2">
    <source>
        <dbReference type="ARBA" id="ARBA00022771"/>
    </source>
</evidence>
<dbReference type="InParanoid" id="A0A3Q3EIW0"/>
<dbReference type="GO" id="GO:0008270">
    <property type="term" value="F:zinc ion binding"/>
    <property type="evidence" value="ECO:0007669"/>
    <property type="project" value="UniProtKB-KW"/>
</dbReference>
<evidence type="ECO:0000259" key="6">
    <source>
        <dbReference type="PROSITE" id="PS50950"/>
    </source>
</evidence>
<accession>A0A3Q3EIW0</accession>
<dbReference type="GeneTree" id="ENSGT00940000164630"/>
<keyword evidence="2 5" id="KW-0863">Zinc-finger</keyword>
<feature type="domain" description="THAP-type" evidence="6">
    <location>
        <begin position="1"/>
        <end position="86"/>
    </location>
</feature>
<keyword evidence="4 5" id="KW-0238">DNA-binding</keyword>
<dbReference type="SMART" id="SM00692">
    <property type="entry name" value="DM3"/>
    <property type="match status" value="1"/>
</dbReference>
<evidence type="ECO:0000256" key="1">
    <source>
        <dbReference type="ARBA" id="ARBA00022723"/>
    </source>
</evidence>
<evidence type="ECO:0000256" key="5">
    <source>
        <dbReference type="PROSITE-ProRule" id="PRU00309"/>
    </source>
</evidence>
<keyword evidence="3" id="KW-0862">Zinc</keyword>
<dbReference type="Pfam" id="PF05485">
    <property type="entry name" value="THAP"/>
    <property type="match status" value="1"/>
</dbReference>
<keyword evidence="8" id="KW-1185">Reference proteome</keyword>
<evidence type="ECO:0000313" key="8">
    <source>
        <dbReference type="Proteomes" id="UP000261660"/>
    </source>
</evidence>
<keyword evidence="1" id="KW-0479">Metal-binding</keyword>
<dbReference type="AlphaFoldDB" id="A0A3Q3EIW0"/>
<dbReference type="STRING" id="56723.ENSLBEP00000006002"/>
<dbReference type="GO" id="GO:0003677">
    <property type="term" value="F:DNA binding"/>
    <property type="evidence" value="ECO:0007669"/>
    <property type="project" value="UniProtKB-UniRule"/>
</dbReference>
<dbReference type="PROSITE" id="PS50950">
    <property type="entry name" value="ZF_THAP"/>
    <property type="match status" value="1"/>
</dbReference>
<reference evidence="7" key="1">
    <citation type="submission" date="2025-08" db="UniProtKB">
        <authorList>
            <consortium name="Ensembl"/>
        </authorList>
    </citation>
    <scope>IDENTIFICATION</scope>
</reference>
<evidence type="ECO:0000256" key="4">
    <source>
        <dbReference type="ARBA" id="ARBA00023125"/>
    </source>
</evidence>
<dbReference type="InterPro" id="IPR052224">
    <property type="entry name" value="THAP_domain_protein"/>
</dbReference>
<dbReference type="Proteomes" id="UP000261660">
    <property type="component" value="Unplaced"/>
</dbReference>
<protein>
    <recommendedName>
        <fullName evidence="6">THAP-type domain-containing protein</fullName>
    </recommendedName>
</protein>
<dbReference type="SMART" id="SM00980">
    <property type="entry name" value="THAP"/>
    <property type="match status" value="1"/>
</dbReference>
<reference evidence="7" key="2">
    <citation type="submission" date="2025-09" db="UniProtKB">
        <authorList>
            <consortium name="Ensembl"/>
        </authorList>
    </citation>
    <scope>IDENTIFICATION</scope>
</reference>
<dbReference type="InterPro" id="IPR006612">
    <property type="entry name" value="THAP_Znf"/>
</dbReference>
<dbReference type="SUPFAM" id="SSF57716">
    <property type="entry name" value="Glucocorticoid receptor-like (DNA-binding domain)"/>
    <property type="match status" value="1"/>
</dbReference>